<name>A0A397TRT7_9GLOM</name>
<dbReference type="Proteomes" id="UP000265703">
    <property type="component" value="Unassembled WGS sequence"/>
</dbReference>
<organism evidence="1 2">
    <name type="scientific">Glomus cerebriforme</name>
    <dbReference type="NCBI Taxonomy" id="658196"/>
    <lineage>
        <taxon>Eukaryota</taxon>
        <taxon>Fungi</taxon>
        <taxon>Fungi incertae sedis</taxon>
        <taxon>Mucoromycota</taxon>
        <taxon>Glomeromycotina</taxon>
        <taxon>Glomeromycetes</taxon>
        <taxon>Glomerales</taxon>
        <taxon>Glomeraceae</taxon>
        <taxon>Glomus</taxon>
    </lineage>
</organism>
<comment type="caution">
    <text evidence="1">The sequence shown here is derived from an EMBL/GenBank/DDBJ whole genome shotgun (WGS) entry which is preliminary data.</text>
</comment>
<evidence type="ECO:0000313" key="2">
    <source>
        <dbReference type="Proteomes" id="UP000265703"/>
    </source>
</evidence>
<gene>
    <name evidence="1" type="ORF">C1645_813656</name>
</gene>
<evidence type="ECO:0000313" key="1">
    <source>
        <dbReference type="EMBL" id="RIA97781.1"/>
    </source>
</evidence>
<proteinExistence type="predicted"/>
<sequence>MDNINKIDYSESIKYNADNTVNVPFSYAADWYINNVSMLKVCHLKHQNGNNCQRICDVIGECLSDCQNRNYKGNLKNAHDIHLCAHLSHNFTDVQLSQIIHINLDLSTRDMILKSRHTDHFTAKGIKMKILAPLNGASEKKIKETLNDQQKISNSNEPENSLAKYYQLTVSDEFWLCNGRDFGKVYIGLDDKYDLNIDHIPVLSVVIENNTGCGMPLAFALSNKENHMTIVLLKKSDLI</sequence>
<dbReference type="EMBL" id="QKYT01000025">
    <property type="protein sequence ID" value="RIA97781.1"/>
    <property type="molecule type" value="Genomic_DNA"/>
</dbReference>
<protein>
    <submittedName>
        <fullName evidence="1">Uncharacterized protein</fullName>
    </submittedName>
</protein>
<accession>A0A397TRT7</accession>
<keyword evidence="2" id="KW-1185">Reference proteome</keyword>
<dbReference type="OrthoDB" id="2424037at2759"/>
<reference evidence="1 2" key="1">
    <citation type="submission" date="2018-06" db="EMBL/GenBank/DDBJ databases">
        <title>Comparative genomics reveals the genomic features of Rhizophagus irregularis, R. cerebriforme, R. diaphanum and Gigaspora rosea, and their symbiotic lifestyle signature.</title>
        <authorList>
            <person name="Morin E."/>
            <person name="San Clemente H."/>
            <person name="Chen E.C.H."/>
            <person name="De La Providencia I."/>
            <person name="Hainaut M."/>
            <person name="Kuo A."/>
            <person name="Kohler A."/>
            <person name="Murat C."/>
            <person name="Tang N."/>
            <person name="Roy S."/>
            <person name="Loubradou J."/>
            <person name="Henrissat B."/>
            <person name="Grigoriev I.V."/>
            <person name="Corradi N."/>
            <person name="Roux C."/>
            <person name="Martin F.M."/>
        </authorList>
    </citation>
    <scope>NUCLEOTIDE SEQUENCE [LARGE SCALE GENOMIC DNA]</scope>
    <source>
        <strain evidence="1 2">DAOM 227022</strain>
    </source>
</reference>
<dbReference type="AlphaFoldDB" id="A0A397TRT7"/>